<dbReference type="EMBL" id="CP059488">
    <property type="protein sequence ID" value="QQD72302.1"/>
    <property type="molecule type" value="Genomic_DNA"/>
</dbReference>
<organism evidence="2 3">
    <name type="scientific">Acidithiobacillus ferrivorans</name>
    <dbReference type="NCBI Taxonomy" id="160808"/>
    <lineage>
        <taxon>Bacteria</taxon>
        <taxon>Pseudomonadati</taxon>
        <taxon>Pseudomonadota</taxon>
        <taxon>Acidithiobacillia</taxon>
        <taxon>Acidithiobacillales</taxon>
        <taxon>Acidithiobacillaceae</taxon>
        <taxon>Acidithiobacillus</taxon>
    </lineage>
</organism>
<reference evidence="2 3" key="1">
    <citation type="submission" date="2020-07" db="EMBL/GenBank/DDBJ databases">
        <title>Complete genome sequence analysis of Acidithiobacillus ferrivorans XJFY6S-08 reveals extreme environmental adaptation to alpine acid mine drainage.</title>
        <authorList>
            <person name="Yan L."/>
            <person name="Ni Y."/>
        </authorList>
    </citation>
    <scope>NUCLEOTIDE SEQUENCE [LARGE SCALE GENOMIC DNA]</scope>
    <source>
        <strain evidence="2 3">XJFY6S-08</strain>
    </source>
</reference>
<evidence type="ECO:0000256" key="1">
    <source>
        <dbReference type="SAM" id="Phobius"/>
    </source>
</evidence>
<keyword evidence="1" id="KW-0472">Membrane</keyword>
<gene>
    <name evidence="2" type="ORF">H2515_12980</name>
</gene>
<evidence type="ECO:0000313" key="3">
    <source>
        <dbReference type="Proteomes" id="UP000595420"/>
    </source>
</evidence>
<accession>A0A7T4WD25</accession>
<dbReference type="Proteomes" id="UP000595420">
    <property type="component" value="Chromosome"/>
</dbReference>
<keyword evidence="1" id="KW-0812">Transmembrane</keyword>
<name>A0A7T4WD25_9PROT</name>
<sequence length="72" mass="8177">MSKQRLKDTIELENAAMRRRLMWPVLAIFTVIYAVSLGFGIYGAFLHWPWEISVALISSAPTVALVSILTRR</sequence>
<proteinExistence type="predicted"/>
<protein>
    <submittedName>
        <fullName evidence="2">Uncharacterized protein</fullName>
    </submittedName>
</protein>
<feature type="transmembrane region" description="Helical" evidence="1">
    <location>
        <begin position="21"/>
        <end position="42"/>
    </location>
</feature>
<dbReference type="AlphaFoldDB" id="A0A7T4WD25"/>
<keyword evidence="1" id="KW-1133">Transmembrane helix</keyword>
<feature type="transmembrane region" description="Helical" evidence="1">
    <location>
        <begin position="48"/>
        <end position="69"/>
    </location>
</feature>
<evidence type="ECO:0000313" key="2">
    <source>
        <dbReference type="EMBL" id="QQD72302.1"/>
    </source>
</evidence>